<dbReference type="Proteomes" id="UP001143304">
    <property type="component" value="Unassembled WGS sequence"/>
</dbReference>
<keyword evidence="6" id="KW-1185">Reference proteome</keyword>
<proteinExistence type="predicted"/>
<keyword evidence="3" id="KW-0732">Signal</keyword>
<dbReference type="InterPro" id="IPR025392">
    <property type="entry name" value="DUF4124"/>
</dbReference>
<dbReference type="RefSeq" id="WP_279248656.1">
    <property type="nucleotide sequence ID" value="NZ_SHNO01000001.1"/>
</dbReference>
<feature type="coiled-coil region" evidence="1">
    <location>
        <begin position="69"/>
        <end position="103"/>
    </location>
</feature>
<evidence type="ECO:0000313" key="6">
    <source>
        <dbReference type="Proteomes" id="UP001143304"/>
    </source>
</evidence>
<protein>
    <submittedName>
        <fullName evidence="5">DUF4124 domain-containing protein</fullName>
    </submittedName>
</protein>
<evidence type="ECO:0000313" key="5">
    <source>
        <dbReference type="EMBL" id="MCX2976915.1"/>
    </source>
</evidence>
<name>A0ABT3T3R8_9GAMM</name>
<sequence length="174" mass="20024">MPHLLRLFLLAFFLHCPAGLATTVYKSMDENGVVSFSDTLPDDSPAVETFEITIHETASSDSTELLEEMRQTTDRMAADRREREKHRAEIRQLQSDTARQKNNPVYPAYYDTITSEYSAAGSYYRYPLKRPAWPRHPIARPPLRPPNLTNPIEQFPAPHIRPLFTPRTRGANRQ</sequence>
<evidence type="ECO:0000259" key="4">
    <source>
        <dbReference type="Pfam" id="PF13511"/>
    </source>
</evidence>
<reference evidence="5" key="1">
    <citation type="submission" date="2019-02" db="EMBL/GenBank/DDBJ databases">
        <authorList>
            <person name="Li S.-H."/>
        </authorList>
    </citation>
    <scope>NUCLEOTIDE SEQUENCE</scope>
    <source>
        <strain evidence="5">IMCC11814</strain>
    </source>
</reference>
<evidence type="ECO:0000256" key="2">
    <source>
        <dbReference type="SAM" id="MobiDB-lite"/>
    </source>
</evidence>
<evidence type="ECO:0000256" key="3">
    <source>
        <dbReference type="SAM" id="SignalP"/>
    </source>
</evidence>
<accession>A0ABT3T3R8</accession>
<comment type="caution">
    <text evidence="5">The sequence shown here is derived from an EMBL/GenBank/DDBJ whole genome shotgun (WGS) entry which is preliminary data.</text>
</comment>
<feature type="region of interest" description="Disordered" evidence="2">
    <location>
        <begin position="150"/>
        <end position="174"/>
    </location>
</feature>
<dbReference type="Pfam" id="PF13511">
    <property type="entry name" value="DUF4124"/>
    <property type="match status" value="1"/>
</dbReference>
<feature type="chain" id="PRO_5047372901" evidence="3">
    <location>
        <begin position="22"/>
        <end position="174"/>
    </location>
</feature>
<gene>
    <name evidence="5" type="ORF">EYC82_06070</name>
</gene>
<evidence type="ECO:0000256" key="1">
    <source>
        <dbReference type="SAM" id="Coils"/>
    </source>
</evidence>
<dbReference type="EMBL" id="SHNO01000001">
    <property type="protein sequence ID" value="MCX2976915.1"/>
    <property type="molecule type" value="Genomic_DNA"/>
</dbReference>
<feature type="signal peptide" evidence="3">
    <location>
        <begin position="1"/>
        <end position="21"/>
    </location>
</feature>
<organism evidence="5 6">
    <name type="scientific">Candidatus Marimicrobium litorale</name>
    <dbReference type="NCBI Taxonomy" id="2518991"/>
    <lineage>
        <taxon>Bacteria</taxon>
        <taxon>Pseudomonadati</taxon>
        <taxon>Pseudomonadota</taxon>
        <taxon>Gammaproteobacteria</taxon>
        <taxon>Cellvibrionales</taxon>
        <taxon>Halieaceae</taxon>
        <taxon>Marimicrobium</taxon>
    </lineage>
</organism>
<keyword evidence="1" id="KW-0175">Coiled coil</keyword>
<feature type="domain" description="DUF4124" evidence="4">
    <location>
        <begin position="13"/>
        <end position="46"/>
    </location>
</feature>